<reference evidence="2 3" key="1">
    <citation type="submission" date="2021-06" db="EMBL/GenBank/DDBJ databases">
        <title>Caerostris extrusa draft genome.</title>
        <authorList>
            <person name="Kono N."/>
            <person name="Arakawa K."/>
        </authorList>
    </citation>
    <scope>NUCLEOTIDE SEQUENCE [LARGE SCALE GENOMIC DNA]</scope>
</reference>
<dbReference type="Proteomes" id="UP001054945">
    <property type="component" value="Unassembled WGS sequence"/>
</dbReference>
<evidence type="ECO:0000313" key="2">
    <source>
        <dbReference type="EMBL" id="GIY67196.1"/>
    </source>
</evidence>
<sequence length="113" mass="13265">MSSSILCSGAVPPNERKRRERSYSSQNDISRWRRRATDDGLPFFHLLIRDPNLPLFIFYDVPFLQNNLGSGYEKAFCGELGRKKLCRDNYPFSSCEYEVRTYHVTLHYTYGDI</sequence>
<keyword evidence="3" id="KW-1185">Reference proteome</keyword>
<comment type="caution">
    <text evidence="2">The sequence shown here is derived from an EMBL/GenBank/DDBJ whole genome shotgun (WGS) entry which is preliminary data.</text>
</comment>
<name>A0AAV4VAQ1_CAEEX</name>
<accession>A0AAV4VAQ1</accession>
<dbReference type="EMBL" id="BPLR01014214">
    <property type="protein sequence ID" value="GIY67196.1"/>
    <property type="molecule type" value="Genomic_DNA"/>
</dbReference>
<protein>
    <submittedName>
        <fullName evidence="2">Uncharacterized protein</fullName>
    </submittedName>
</protein>
<evidence type="ECO:0000256" key="1">
    <source>
        <dbReference type="SAM" id="MobiDB-lite"/>
    </source>
</evidence>
<gene>
    <name evidence="2" type="ORF">CEXT_349541</name>
</gene>
<evidence type="ECO:0000313" key="3">
    <source>
        <dbReference type="Proteomes" id="UP001054945"/>
    </source>
</evidence>
<dbReference type="AlphaFoldDB" id="A0AAV4VAQ1"/>
<proteinExistence type="predicted"/>
<feature type="region of interest" description="Disordered" evidence="1">
    <location>
        <begin position="1"/>
        <end position="28"/>
    </location>
</feature>
<organism evidence="2 3">
    <name type="scientific">Caerostris extrusa</name>
    <name type="common">Bark spider</name>
    <name type="synonym">Caerostris bankana</name>
    <dbReference type="NCBI Taxonomy" id="172846"/>
    <lineage>
        <taxon>Eukaryota</taxon>
        <taxon>Metazoa</taxon>
        <taxon>Ecdysozoa</taxon>
        <taxon>Arthropoda</taxon>
        <taxon>Chelicerata</taxon>
        <taxon>Arachnida</taxon>
        <taxon>Araneae</taxon>
        <taxon>Araneomorphae</taxon>
        <taxon>Entelegynae</taxon>
        <taxon>Araneoidea</taxon>
        <taxon>Araneidae</taxon>
        <taxon>Caerostris</taxon>
    </lineage>
</organism>